<evidence type="ECO:0000256" key="10">
    <source>
        <dbReference type="SAM" id="MobiDB-lite"/>
    </source>
</evidence>
<feature type="compositionally biased region" description="Polar residues" evidence="10">
    <location>
        <begin position="2695"/>
        <end position="2705"/>
    </location>
</feature>
<feature type="region of interest" description="Disordered" evidence="10">
    <location>
        <begin position="1282"/>
        <end position="1339"/>
    </location>
</feature>
<dbReference type="GO" id="GO:0007165">
    <property type="term" value="P:signal transduction"/>
    <property type="evidence" value="ECO:0007669"/>
    <property type="project" value="InterPro"/>
</dbReference>
<keyword evidence="6" id="KW-0479">Metal-binding</keyword>
<organism evidence="13 14">
    <name type="scientific">Clunio marinus</name>
    <dbReference type="NCBI Taxonomy" id="568069"/>
    <lineage>
        <taxon>Eukaryota</taxon>
        <taxon>Metazoa</taxon>
        <taxon>Ecdysozoa</taxon>
        <taxon>Arthropoda</taxon>
        <taxon>Hexapoda</taxon>
        <taxon>Insecta</taxon>
        <taxon>Pterygota</taxon>
        <taxon>Neoptera</taxon>
        <taxon>Endopterygota</taxon>
        <taxon>Diptera</taxon>
        <taxon>Nematocera</taxon>
        <taxon>Chironomoidea</taxon>
        <taxon>Chironomidae</taxon>
        <taxon>Clunio</taxon>
    </lineage>
</organism>
<feature type="region of interest" description="Disordered" evidence="10">
    <location>
        <begin position="2364"/>
        <end position="2445"/>
    </location>
</feature>
<evidence type="ECO:0000256" key="8">
    <source>
        <dbReference type="ARBA" id="ARBA00022853"/>
    </source>
</evidence>
<feature type="region of interest" description="Disordered" evidence="10">
    <location>
        <begin position="1222"/>
        <end position="1241"/>
    </location>
</feature>
<evidence type="ECO:0000313" key="14">
    <source>
        <dbReference type="Proteomes" id="UP000183832"/>
    </source>
</evidence>
<dbReference type="GO" id="GO:0008233">
    <property type="term" value="F:peptidase activity"/>
    <property type="evidence" value="ECO:0007669"/>
    <property type="project" value="UniProtKB-KW"/>
</dbReference>
<feature type="compositionally biased region" description="Low complexity" evidence="10">
    <location>
        <begin position="2648"/>
        <end position="2661"/>
    </location>
</feature>
<feature type="compositionally biased region" description="Low complexity" evidence="10">
    <location>
        <begin position="2668"/>
        <end position="2694"/>
    </location>
</feature>
<dbReference type="GO" id="GO:0006508">
    <property type="term" value="P:proteolysis"/>
    <property type="evidence" value="ECO:0007669"/>
    <property type="project" value="UniProtKB-KW"/>
</dbReference>
<evidence type="ECO:0000259" key="11">
    <source>
        <dbReference type="PROSITE" id="PS50053"/>
    </source>
</evidence>
<dbReference type="SMART" id="SM00324">
    <property type="entry name" value="RhoGAP"/>
    <property type="match status" value="1"/>
</dbReference>
<dbReference type="InterPro" id="IPR000198">
    <property type="entry name" value="RhoGAP_dom"/>
</dbReference>
<keyword evidence="8" id="KW-0156">Chromatin regulator</keyword>
<feature type="region of interest" description="Disordered" evidence="10">
    <location>
        <begin position="914"/>
        <end position="948"/>
    </location>
</feature>
<dbReference type="PANTHER" id="PTHR43270:SF4">
    <property type="entry name" value="CARNOSINE DIPEPTIDASE 2, ISOFORM A"/>
    <property type="match status" value="1"/>
</dbReference>
<dbReference type="PROSITE" id="PS50238">
    <property type="entry name" value="RHOGAP"/>
    <property type="match status" value="1"/>
</dbReference>
<dbReference type="FunFam" id="3.10.20.90:FF:000161">
    <property type="entry name" value="Uncharacterized protein, isoform C"/>
    <property type="match status" value="1"/>
</dbReference>
<dbReference type="Pfam" id="PF00620">
    <property type="entry name" value="RhoGAP"/>
    <property type="match status" value="1"/>
</dbReference>
<feature type="compositionally biased region" description="Basic residues" evidence="10">
    <location>
        <begin position="777"/>
        <end position="788"/>
    </location>
</feature>
<dbReference type="Gene3D" id="1.10.555.10">
    <property type="entry name" value="Rho GTPase activation protein"/>
    <property type="match status" value="1"/>
</dbReference>
<dbReference type="InterPro" id="IPR000626">
    <property type="entry name" value="Ubiquitin-like_dom"/>
</dbReference>
<keyword evidence="3" id="KW-0964">Secreted</keyword>
<feature type="region of interest" description="Disordered" evidence="10">
    <location>
        <begin position="518"/>
        <end position="564"/>
    </location>
</feature>
<dbReference type="SUPFAM" id="SSF54236">
    <property type="entry name" value="Ubiquitin-like"/>
    <property type="match status" value="1"/>
</dbReference>
<dbReference type="Pfam" id="PF07687">
    <property type="entry name" value="M20_dimer"/>
    <property type="match status" value="1"/>
</dbReference>
<feature type="compositionally biased region" description="Low complexity" evidence="10">
    <location>
        <begin position="278"/>
        <end position="309"/>
    </location>
</feature>
<evidence type="ECO:0000256" key="1">
    <source>
        <dbReference type="ARBA" id="ARBA00004550"/>
    </source>
</evidence>
<feature type="compositionally biased region" description="Pro residues" evidence="10">
    <location>
        <begin position="703"/>
        <end position="716"/>
    </location>
</feature>
<feature type="compositionally biased region" description="Acidic residues" evidence="10">
    <location>
        <begin position="2736"/>
        <end position="2745"/>
    </location>
</feature>
<feature type="compositionally biased region" description="Polar residues" evidence="10">
    <location>
        <begin position="244"/>
        <end position="267"/>
    </location>
</feature>
<feature type="compositionally biased region" description="Low complexity" evidence="10">
    <location>
        <begin position="2372"/>
        <end position="2381"/>
    </location>
</feature>
<evidence type="ECO:0000259" key="12">
    <source>
        <dbReference type="PROSITE" id="PS50238"/>
    </source>
</evidence>
<keyword evidence="4" id="KW-0645">Protease</keyword>
<evidence type="ECO:0000256" key="2">
    <source>
        <dbReference type="ARBA" id="ARBA00006247"/>
    </source>
</evidence>
<dbReference type="InterPro" id="IPR051458">
    <property type="entry name" value="Cyt/Met_Dipeptidase"/>
</dbReference>
<feature type="compositionally biased region" description="Basic and acidic residues" evidence="10">
    <location>
        <begin position="1292"/>
        <end position="1310"/>
    </location>
</feature>
<gene>
    <name evidence="13" type="ORF">CLUMA_CG021389</name>
</gene>
<dbReference type="PROSITE" id="PS00759">
    <property type="entry name" value="ARGE_DAPE_CPG2_2"/>
    <property type="match status" value="1"/>
</dbReference>
<dbReference type="SUPFAM" id="SSF53187">
    <property type="entry name" value="Zn-dependent exopeptidases"/>
    <property type="match status" value="1"/>
</dbReference>
<protein>
    <recommendedName>
        <fullName evidence="9">BCL2-associated athanogene 6</fullName>
    </recommendedName>
</protein>
<dbReference type="GO" id="GO:0006325">
    <property type="term" value="P:chromatin organization"/>
    <property type="evidence" value="ECO:0007669"/>
    <property type="project" value="UniProtKB-KW"/>
</dbReference>
<feature type="compositionally biased region" description="Polar residues" evidence="10">
    <location>
        <begin position="2788"/>
        <end position="2811"/>
    </location>
</feature>
<accession>A0A1J1JBB1</accession>
<feature type="compositionally biased region" description="Low complexity" evidence="10">
    <location>
        <begin position="2812"/>
        <end position="2857"/>
    </location>
</feature>
<evidence type="ECO:0000256" key="4">
    <source>
        <dbReference type="ARBA" id="ARBA00022670"/>
    </source>
</evidence>
<dbReference type="Pfam" id="PF12057">
    <property type="entry name" value="BAG6"/>
    <property type="match status" value="1"/>
</dbReference>
<dbReference type="InterPro" id="IPR011650">
    <property type="entry name" value="Peptidase_M20_dimer"/>
</dbReference>
<dbReference type="CDD" id="cd01809">
    <property type="entry name" value="Ubl_BAG6"/>
    <property type="match status" value="1"/>
</dbReference>
<feature type="region of interest" description="Disordered" evidence="10">
    <location>
        <begin position="588"/>
        <end position="616"/>
    </location>
</feature>
<feature type="region of interest" description="Disordered" evidence="10">
    <location>
        <begin position="703"/>
        <end position="799"/>
    </location>
</feature>
<sequence length="3251" mass="360424">MKKFNNQSPQSPKNEAESAKAPTNGSEIKYVRTQSYPSTSRNLVEHVATVSSQISDKEYLSHIKREYKGASMGRKPSMKRQPSMSGDNKKTRWLLTRKTWRYMADAGRKLIPEGVQNKPENIEKIEEHFQKLCQQEKKFLIWRRKLSYPGASGSFRRKNKNKVSKRPATLSSPPTGSSADECDDERPRGKSTDDLIIKMLEKYLSINSDIEESESEQQQKNSSSIREINNNNSSSIATYNNNNESLKSFDNEPSTSDMSRFSATGERSMNKKLVGKTASRNTAAVASTSTSSAMPSASNLSASPSNVSPDAFDVTKSNVQDHSIWHPVPGNDSIHTSLLLDTLKQYRKKNYSPYLESDEISADLLKDKVLLRKILNDIRTQQKYSKSIPRTESTRSLNIAYSSSMSSLTSTISSTFHNFVDYIDTKTKGTLRGHGESGSHRNRSGVEFSMASQASYSSSQSRSFNSSSMLSKPHQIYSQQKQIFANQQQQQLYQQQQQQYPSLRSTRTVSTTLKTITKTTSTTKASSSKPSTDSSSSPVSPTSPPGILKNVSKKQPKTFKAGEVQTDGIPLSTLNILFNEYKKQVEIERQEEEDAQADASRGSRKPSIDNKDVSQSVSDTIKRYLMMARKKPKDNDAANRFKRVNYDRNLRNIKAKGEITKPGDDDGLMKGCQTDSDWLEVLFGNSEELNRCCTSPIIAPIIPASPPSHSPSPSSPTSPTGIIQSSTQFLSNLFNHNTNNQSNSPTPSNSSTSTVVASNNSSAMQKSKSSSNVGHLMSKKISRSRSKSQTRTQANQTLVPSTSNVKPIWIPQGNGVWVANNGKRVQLRDVFLPSLTEVERVVLEKQAQEKILQLGITLTPQESNQNSQKPHKRRVLLLKRKAVTTGIFDGKGKEDYSKGGLVFGLPLEQCIENDHNRSKEKKESRSSRSSLSSLLDHQHRDNSGSCESLPAKTDAEYLHNTFLPLFHTNIDRRSSHDDDELHASNIPGVHSQLQQVPSIVLTCTKNLEENGLSTVGIFRVSTSKKRVRQLREDFDKGVVTTIDPDVCPHDIATLLKEFFRDLPEPLLCRHLYKAFLQTQSIRNRRLQLEGISHMIHLLPVAHRDTLYVLLKFLGKVARAANDTKTYDGQILSNGNKMDSTNLATIFAPNILHNIKSDQFEEQEMAERADVINIIRIMIDHYEDLFIVSSEDMNEIYTTMMDVYPVQLDYLLDRLYMRQEEDIDSGSSIPPLSPPYNPQHHAVFSDDEKVYSPSSSSATTTISLIEMPKKVVYSREDILHENAGKGGIHSARRTKDREIRAKMKFQDPEKPLRRRRQSDRTESGDLSSSSSTHESYQLSSGISVGGDRDFYIHTMSSNDANKTRSSSIDSNASDVFETAQRRMSSPLSSSTHGAGVVTASLKIPVQSSAQVTGITSGVHGQNIQFYLHEKPGHNIGDNITDIPFIEDPSTSFDFSDEVLRKHVQPTIFPHRPQSVTVTTKRLDEVQTVHNPQRDDSRRSSKSLSSSKDLTPRSSAKKLDVRKPSVTKIQMSSSTSQIPPLSPTGTSSKAVRESNYTPSISSIGSNVLRSKTADFERILSDQNKKSRISAAALNLPSLQTSHNVQSLQAKIQPSSPTVTNINISLKTTSSKKKSGNVEEIRNIKMSDLPAPLQKLFAHIDANKTKYIETLREAVAIKSVSAWPDSRPDCQRMMDWAQKRLEAIGTTVEQVDVGSQTLPDGKILKLPNVIMGVLGNDPAKKTVAIYGHLDVQPALIEDGWDSQPFVLTERNGKLYGRGSSDDKGPVLGWIHAVEGYQKCGLDVPVNIKFVFEGMEESGSEGLDELLHARKDFFSDVDYVCISDNYWLGTNQPCITYGLRGICYFSLEVECASKDLHSGVFGGTVHEAMTDLIHLMGTLVDKDGRILVPNIYREVAPLLPNEKDMYEKIVFDVDAYRNDMGTTKLMHNEEKTALLMHRWRYPSLSLHGIEGAFSDPGQKTVIPRKVIGKFSIRAVPDQTPENIEKYVIDYLNQKWSEWGSPNKMKCYLAHGGRPWTENPNHPHYQAAAKATRHVYKVEPDFTREGGSIPVTLTLQEVTGKNTILLPMGCGDDGAHSQNEKLDIRNYIEGSKLLGAYLNMEEENQSNKTITVKVKTLDSQNHDFTVDENLSVKEFKEHIADKVNISADLQRLIYCGRVLNDEKPLKEYDVNGKCLHLVQRAPPSSIPPSAGTTDSFGPRFGPRPVIGDLGDLENLMMGSFSIPVAGNIVGPPHTTTSLNPSSTLCGNRITVARHMLQCADNIAAYLENPENGLNNQNMDLLAQQTMESTVLEVGISAVTDAELPQQDVQNIVQAFQGAVSAAFRQNGINNITVQQNGASSGIQVVGTIPNSTQPANTTSASSSITIEFPSNPLSDISLRPERVASRENAESSTTSSTTTTTTSSQQSTTGTSPNSRRQQTTSTQTLGEVVSQMQSVQRRLDPFIQQYYDILNDDPTYPDDTARENAQRIFDRVSEALHYMSHAQHAISDLMLDLNLQSPRHLCCRPILVEQSAFVSSGIAAPTAVGVGSINIGPIFARGGMPQPGAGGGAGNNNINNNNNNNNINNNIINNNAGNIANNISQLAAQNVNTSNASSGKFLIIEMNGRSDDRNLFPAANLASSLLSAIGLLPTQQQQQQAGTAPITTAESTPPISTATTAQSTNNQSTNSTHTTTNTTASTGSINHDQQGQLPRTRISQLFVPIAMNPMNRTRRVYLRRPSDQDDGNDESQSDDASQANRERYRNFIQSLMTANPPNAEVHIINANISVPVQATTASTPMGSNENINNTTDSSSQARVNSNTQPTTSTQTRSTSRPILTSTTLPPTSIPSTAQQTSATAASTSTRRSRRIVDEINNITDEELNHRFSLFGIQFSIRDLDHLEPAFFNAQRSDLRTFLRQNYFVNGEINEETVSVAIRDILSELDKYLERLSSFSHPDYDVRKSIENLIMKSLPFIINLITDDNSNDFGVRIERQLITFCENVYMILVKCIGVHDTEKYLNDVANMVMTGEIESVGNLGRFPRYIIQTFLIERRSYDLSEIQEFLIIKRPSAPTPIVSRNELTAMEVDDEPQTMEVEVADEAGNVNIQADDLLNEPLPPIERAEPWHAQFPTTWLPIITRDIARQQRQPPQRPYSDAYISGMSSKRRKVLQSRKPSTNVQQLVAEGVRQVVSSTKKASTSSGSSRNNQPQVDEIVAAISNDPAVLSAYCDEVKVNVSQRLKDDPDYDEEKYPSSSKAFK</sequence>
<dbReference type="InterPro" id="IPR001261">
    <property type="entry name" value="ArgE/DapE_CS"/>
</dbReference>
<dbReference type="InterPro" id="IPR021925">
    <property type="entry name" value="BAG6"/>
</dbReference>
<dbReference type="PROSITE" id="PS50053">
    <property type="entry name" value="UBIQUITIN_2"/>
    <property type="match status" value="1"/>
</dbReference>
<feature type="compositionally biased region" description="Low complexity" evidence="10">
    <location>
        <begin position="216"/>
        <end position="243"/>
    </location>
</feature>
<feature type="compositionally biased region" description="Polar residues" evidence="10">
    <location>
        <begin position="169"/>
        <end position="178"/>
    </location>
</feature>
<dbReference type="GO" id="GO:0005576">
    <property type="term" value="C:extracellular region"/>
    <property type="evidence" value="ECO:0007669"/>
    <property type="project" value="UniProtKB-SubCell"/>
</dbReference>
<feature type="region of interest" description="Disordered" evidence="10">
    <location>
        <begin position="3136"/>
        <end position="3171"/>
    </location>
</feature>
<comment type="subcellular location">
    <subcellularLocation>
        <location evidence="1">Secreted</location>
        <location evidence="1">Extracellular exosome</location>
    </subcellularLocation>
</comment>
<proteinExistence type="inferred from homology"/>
<dbReference type="Gene3D" id="3.30.70.360">
    <property type="match status" value="1"/>
</dbReference>
<evidence type="ECO:0000256" key="5">
    <source>
        <dbReference type="ARBA" id="ARBA00022703"/>
    </source>
</evidence>
<evidence type="ECO:0000256" key="9">
    <source>
        <dbReference type="ARBA" id="ARBA00030033"/>
    </source>
</evidence>
<dbReference type="Gene3D" id="3.40.630.10">
    <property type="entry name" value="Zn peptidases"/>
    <property type="match status" value="1"/>
</dbReference>
<feature type="region of interest" description="Disordered" evidence="10">
    <location>
        <begin position="1"/>
        <end position="39"/>
    </location>
</feature>
<feature type="compositionally biased region" description="Basic residues" evidence="10">
    <location>
        <begin position="155"/>
        <end position="165"/>
    </location>
</feature>
<dbReference type="SUPFAM" id="SSF48350">
    <property type="entry name" value="GTPase activation domain, GAP"/>
    <property type="match status" value="1"/>
</dbReference>
<name>A0A1J1JBB1_9DIPT</name>
<feature type="region of interest" description="Disordered" evidence="10">
    <location>
        <begin position="2732"/>
        <end position="2751"/>
    </location>
</feature>
<dbReference type="STRING" id="568069.A0A1J1JBB1"/>
<feature type="compositionally biased region" description="Basic and acidic residues" evidence="10">
    <location>
        <begin position="1479"/>
        <end position="1497"/>
    </location>
</feature>
<feature type="compositionally biased region" description="Low complexity" evidence="10">
    <location>
        <begin position="518"/>
        <end position="540"/>
    </location>
</feature>
<dbReference type="InterPro" id="IPR008936">
    <property type="entry name" value="Rho_GTPase_activation_prot"/>
</dbReference>
<feature type="compositionally biased region" description="Polar residues" evidence="10">
    <location>
        <begin position="1"/>
        <end position="13"/>
    </location>
</feature>
<dbReference type="GO" id="GO:0046872">
    <property type="term" value="F:metal ion binding"/>
    <property type="evidence" value="ECO:0007669"/>
    <property type="project" value="UniProtKB-KW"/>
</dbReference>
<feature type="compositionally biased region" description="Polar residues" evidence="10">
    <location>
        <begin position="1525"/>
        <end position="1561"/>
    </location>
</feature>
<feature type="compositionally biased region" description="Basic and acidic residues" evidence="10">
    <location>
        <begin position="914"/>
        <end position="926"/>
    </location>
</feature>
<dbReference type="CDD" id="cd05676">
    <property type="entry name" value="M20_dipept_like_CNDP"/>
    <property type="match status" value="1"/>
</dbReference>
<evidence type="ECO:0000313" key="13">
    <source>
        <dbReference type="EMBL" id="CRL08345.1"/>
    </source>
</evidence>
<dbReference type="Pfam" id="PF01546">
    <property type="entry name" value="Peptidase_M20"/>
    <property type="match status" value="1"/>
</dbReference>
<dbReference type="Proteomes" id="UP000183832">
    <property type="component" value="Unassembled WGS sequence"/>
</dbReference>
<feature type="region of interest" description="Disordered" evidence="10">
    <location>
        <begin position="1469"/>
        <end position="1561"/>
    </location>
</feature>
<dbReference type="Pfam" id="PF00240">
    <property type="entry name" value="ubiquitin"/>
    <property type="match status" value="1"/>
</dbReference>
<keyword evidence="14" id="KW-1185">Reference proteome</keyword>
<keyword evidence="7" id="KW-0378">Hydrolase</keyword>
<feature type="region of interest" description="Disordered" evidence="10">
    <location>
        <begin position="152"/>
        <end position="194"/>
    </location>
</feature>
<dbReference type="EMBL" id="CVRI01000075">
    <property type="protein sequence ID" value="CRL08345.1"/>
    <property type="molecule type" value="Genomic_DNA"/>
</dbReference>
<dbReference type="GO" id="GO:0006915">
    <property type="term" value="P:apoptotic process"/>
    <property type="evidence" value="ECO:0007669"/>
    <property type="project" value="UniProtKB-KW"/>
</dbReference>
<dbReference type="Gene3D" id="3.10.20.90">
    <property type="entry name" value="Phosphatidylinositol 3-kinase Catalytic Subunit, Chain A, domain 1"/>
    <property type="match status" value="1"/>
</dbReference>
<feature type="compositionally biased region" description="Low complexity" evidence="10">
    <location>
        <begin position="2406"/>
        <end position="2440"/>
    </location>
</feature>
<dbReference type="PANTHER" id="PTHR43270">
    <property type="entry name" value="BETA-ALA-HIS DIPEPTIDASE"/>
    <property type="match status" value="1"/>
</dbReference>
<dbReference type="InterPro" id="IPR029071">
    <property type="entry name" value="Ubiquitin-like_domsf"/>
</dbReference>
<feature type="compositionally biased region" description="Low complexity" evidence="10">
    <location>
        <begin position="717"/>
        <end position="772"/>
    </location>
</feature>
<comment type="similarity">
    <text evidence="2">Belongs to the peptidase M20A family.</text>
</comment>
<dbReference type="InterPro" id="IPR002933">
    <property type="entry name" value="Peptidase_M20"/>
</dbReference>
<evidence type="ECO:0000256" key="3">
    <source>
        <dbReference type="ARBA" id="ARBA00022525"/>
    </source>
</evidence>
<dbReference type="SMART" id="SM00213">
    <property type="entry name" value="UBQ"/>
    <property type="match status" value="1"/>
</dbReference>
<feature type="domain" description="Ubiquitin-like" evidence="11">
    <location>
        <begin position="2125"/>
        <end position="2186"/>
    </location>
</feature>
<dbReference type="OrthoDB" id="10024839at2759"/>
<feature type="compositionally biased region" description="Low complexity" evidence="10">
    <location>
        <begin position="1323"/>
        <end position="1339"/>
    </location>
</feature>
<reference evidence="13 14" key="1">
    <citation type="submission" date="2015-04" db="EMBL/GenBank/DDBJ databases">
        <authorList>
            <person name="Syromyatnikov M.Y."/>
            <person name="Popov V.N."/>
        </authorList>
    </citation>
    <scope>NUCLEOTIDE SEQUENCE [LARGE SCALE GENOMIC DNA]</scope>
</reference>
<feature type="domain" description="Rho-GAP" evidence="12">
    <location>
        <begin position="987"/>
        <end position="1185"/>
    </location>
</feature>
<feature type="region of interest" description="Disordered" evidence="10">
    <location>
        <begin position="2648"/>
        <end position="2705"/>
    </location>
</feature>
<feature type="compositionally biased region" description="Basic and acidic residues" evidence="10">
    <location>
        <begin position="2393"/>
        <end position="2404"/>
    </location>
</feature>
<evidence type="ECO:0000256" key="6">
    <source>
        <dbReference type="ARBA" id="ARBA00022723"/>
    </source>
</evidence>
<feature type="region of interest" description="Disordered" evidence="10">
    <location>
        <begin position="2788"/>
        <end position="2859"/>
    </location>
</feature>
<keyword evidence="5" id="KW-0053">Apoptosis</keyword>
<feature type="region of interest" description="Disordered" evidence="10">
    <location>
        <begin position="3229"/>
        <end position="3251"/>
    </location>
</feature>
<feature type="region of interest" description="Disordered" evidence="10">
    <location>
        <begin position="210"/>
        <end position="312"/>
    </location>
</feature>
<feature type="compositionally biased region" description="Basic and acidic residues" evidence="10">
    <location>
        <begin position="185"/>
        <end position="194"/>
    </location>
</feature>
<evidence type="ECO:0000256" key="7">
    <source>
        <dbReference type="ARBA" id="ARBA00022801"/>
    </source>
</evidence>
<feature type="compositionally biased region" description="Polar residues" evidence="10">
    <location>
        <begin position="21"/>
        <end position="39"/>
    </location>
</feature>